<evidence type="ECO:0000256" key="2">
    <source>
        <dbReference type="ARBA" id="ARBA00011032"/>
    </source>
</evidence>
<dbReference type="GO" id="GO:0009055">
    <property type="term" value="F:electron transfer activity"/>
    <property type="evidence" value="ECO:0007669"/>
    <property type="project" value="InterPro"/>
</dbReference>
<keyword evidence="6" id="KW-0408">Iron</keyword>
<dbReference type="SMART" id="SM00790">
    <property type="entry name" value="AFOR_N"/>
    <property type="match status" value="1"/>
</dbReference>
<dbReference type="SUPFAM" id="SSF48310">
    <property type="entry name" value="Aldehyde ferredoxin oxidoreductase, C-terminal domains"/>
    <property type="match status" value="1"/>
</dbReference>
<comment type="cofactor">
    <cofactor evidence="1">
        <name>[4Fe-4S] cluster</name>
        <dbReference type="ChEBI" id="CHEBI:49883"/>
    </cofactor>
</comment>
<dbReference type="EMBL" id="AP021874">
    <property type="protein sequence ID" value="BBO71084.1"/>
    <property type="molecule type" value="Genomic_DNA"/>
</dbReference>
<comment type="similarity">
    <text evidence="2">Belongs to the AOR/FOR family.</text>
</comment>
<dbReference type="InterPro" id="IPR001203">
    <property type="entry name" value="OxRdtase_Ald_Fedxn_C"/>
</dbReference>
<gene>
    <name evidence="10" type="ORF">DSCA_50140</name>
</gene>
<dbReference type="SUPFAM" id="SSF56228">
    <property type="entry name" value="Aldehyde ferredoxin oxidoreductase, N-terminal domain"/>
    <property type="match status" value="1"/>
</dbReference>
<dbReference type="InterPro" id="IPR013983">
    <property type="entry name" value="Ald_Fedxn_OxRdtase_N"/>
</dbReference>
<accession>A0A5K7YXR3</accession>
<dbReference type="KEGG" id="dalk:DSCA_50140"/>
<evidence type="ECO:0000313" key="11">
    <source>
        <dbReference type="Proteomes" id="UP000427906"/>
    </source>
</evidence>
<evidence type="ECO:0000256" key="6">
    <source>
        <dbReference type="ARBA" id="ARBA00023004"/>
    </source>
</evidence>
<keyword evidence="3" id="KW-0004">4Fe-4S</keyword>
<dbReference type="Gene3D" id="1.10.599.10">
    <property type="entry name" value="Aldehyde Ferredoxin Oxidoreductase Protein, subunit A, domain 3"/>
    <property type="match status" value="1"/>
</dbReference>
<comment type="cofactor">
    <cofactor evidence="8">
        <name>tungstopterin</name>
        <dbReference type="ChEBI" id="CHEBI:30402"/>
    </cofactor>
</comment>
<dbReference type="InterPro" id="IPR036021">
    <property type="entry name" value="Tungsten_al_ferr_oxy-like_C"/>
</dbReference>
<reference evidence="10 11" key="1">
    <citation type="submission" date="2019-11" db="EMBL/GenBank/DDBJ databases">
        <title>Comparative genomics of hydrocarbon-degrading Desulfosarcina strains.</title>
        <authorList>
            <person name="Watanabe M."/>
            <person name="Kojima H."/>
            <person name="Fukui M."/>
        </authorList>
    </citation>
    <scope>NUCLEOTIDE SEQUENCE [LARGE SCALE GENOMIC DNA]</scope>
    <source>
        <strain evidence="10 11">PL12</strain>
    </source>
</reference>
<keyword evidence="7" id="KW-0411">Iron-sulfur</keyword>
<dbReference type="GO" id="GO:0051539">
    <property type="term" value="F:4 iron, 4 sulfur cluster binding"/>
    <property type="evidence" value="ECO:0007669"/>
    <property type="project" value="UniProtKB-KW"/>
</dbReference>
<proteinExistence type="inferred from homology"/>
<dbReference type="Gene3D" id="3.60.9.10">
    <property type="entry name" value="Aldehyde ferredoxin oxidoreductase, N-terminal domain"/>
    <property type="match status" value="1"/>
</dbReference>
<evidence type="ECO:0000313" key="10">
    <source>
        <dbReference type="EMBL" id="BBO71084.1"/>
    </source>
</evidence>
<evidence type="ECO:0000256" key="5">
    <source>
        <dbReference type="ARBA" id="ARBA00023002"/>
    </source>
</evidence>
<organism evidence="10 11">
    <name type="scientific">Desulfosarcina alkanivorans</name>
    <dbReference type="NCBI Taxonomy" id="571177"/>
    <lineage>
        <taxon>Bacteria</taxon>
        <taxon>Pseudomonadati</taxon>
        <taxon>Thermodesulfobacteriota</taxon>
        <taxon>Desulfobacteria</taxon>
        <taxon>Desulfobacterales</taxon>
        <taxon>Desulfosarcinaceae</taxon>
        <taxon>Desulfosarcina</taxon>
    </lineage>
</organism>
<protein>
    <submittedName>
        <fullName evidence="10">Aldehyde ferredoxin oxidoreductase</fullName>
    </submittedName>
</protein>
<evidence type="ECO:0000259" key="9">
    <source>
        <dbReference type="SMART" id="SM00790"/>
    </source>
</evidence>
<feature type="domain" description="Aldehyde ferredoxin oxidoreductase N-terminal" evidence="9">
    <location>
        <begin position="1"/>
        <end position="207"/>
    </location>
</feature>
<dbReference type="InterPro" id="IPR013985">
    <property type="entry name" value="Ald_Fedxn_OxRdtase_dom3"/>
</dbReference>
<evidence type="ECO:0000256" key="3">
    <source>
        <dbReference type="ARBA" id="ARBA00022485"/>
    </source>
</evidence>
<dbReference type="RefSeq" id="WP_155318973.1">
    <property type="nucleotide sequence ID" value="NZ_AP021874.1"/>
</dbReference>
<dbReference type="Pfam" id="PF02730">
    <property type="entry name" value="AFOR_N"/>
    <property type="match status" value="1"/>
</dbReference>
<dbReference type="InterPro" id="IPR013984">
    <property type="entry name" value="Ald_Fedxn_OxRdtase_dom2"/>
</dbReference>
<dbReference type="Gene3D" id="1.10.569.10">
    <property type="entry name" value="Aldehyde Ferredoxin Oxidoreductase Protein, subunit A, domain 2"/>
    <property type="match status" value="1"/>
</dbReference>
<keyword evidence="4" id="KW-0479">Metal-binding</keyword>
<dbReference type="InterPro" id="IPR036503">
    <property type="entry name" value="Ald_Fedxn_OxRdtase_N_sf"/>
</dbReference>
<dbReference type="OrthoDB" id="9763894at2"/>
<name>A0A5K7YXR3_9BACT</name>
<evidence type="ECO:0000256" key="7">
    <source>
        <dbReference type="ARBA" id="ARBA00023014"/>
    </source>
</evidence>
<evidence type="ECO:0000256" key="1">
    <source>
        <dbReference type="ARBA" id="ARBA00001966"/>
    </source>
</evidence>
<evidence type="ECO:0000256" key="4">
    <source>
        <dbReference type="ARBA" id="ARBA00022723"/>
    </source>
</evidence>
<dbReference type="PANTHER" id="PTHR30038:SF0">
    <property type="entry name" value="TUNGSTEN-CONTAINING ALDEHYDE FERREDOXIN OXIDOREDUCTASE"/>
    <property type="match status" value="1"/>
</dbReference>
<evidence type="ECO:0000256" key="8">
    <source>
        <dbReference type="ARBA" id="ARBA00049934"/>
    </source>
</evidence>
<dbReference type="AlphaFoldDB" id="A0A5K7YXR3"/>
<dbReference type="InterPro" id="IPR051919">
    <property type="entry name" value="W-dependent_AOR"/>
</dbReference>
<keyword evidence="5" id="KW-0560">Oxidoreductase</keyword>
<dbReference type="PANTHER" id="PTHR30038">
    <property type="entry name" value="ALDEHYDE FERREDOXIN OXIDOREDUCTASE"/>
    <property type="match status" value="1"/>
</dbReference>
<dbReference type="GO" id="GO:0046872">
    <property type="term" value="F:metal ion binding"/>
    <property type="evidence" value="ECO:0007669"/>
    <property type="project" value="UniProtKB-KW"/>
</dbReference>
<dbReference type="Proteomes" id="UP000427906">
    <property type="component" value="Chromosome"/>
</dbReference>
<keyword evidence="11" id="KW-1185">Reference proteome</keyword>
<dbReference type="Pfam" id="PF01314">
    <property type="entry name" value="AFOR_C"/>
    <property type="match status" value="1"/>
</dbReference>
<sequence length="575" mass="60472">MKFIRVHMSEKTVVTETVPDAYRGIGGRALTSSYINDHVPADCDPLGADNVLVFAPGYFSGTPLINTSRLSVGAKSPLTGGIKESNVGGTVAASLASLGITAVVVEGMAAAGQCRVLEIDEAGNARLLDASDCQGMRTYALVEKLKAAHGENNSITCIGPAGEMQLAAASIQTTDLDGRPCRAAGRGGLGAVMGSKGLKAIIVRRSGKLADPLDDPDAFKAAAREYAKAVKADEFSGEILPALGSAALVAPINEAGAFPTRNAREGQFEGADRISGETMARIIRERGGKNAHKGCAGCIIDCSNEYVDPDGRFVTSSLEYETIWSMGGMIGNDDLDAIARLDHLCDDIGLDTISTGVAVAVAMDAGYRSFGDARAAIEMVEEVAAGSAFGRILGNGPAAVGRHFNHTRVPVMKGQSMAAYDPRAIQGMAVTYATSPMGGDHTAGWVVDQNLESFGGTLDRFSADGQVAASRDTQIHMAAVDSVGICDFAQSGLASPEGIANVYRMVAAKSGNPFTEQSWRELGLRVLRAERDFNRRAGFTPADDHLPRMFYEEPLPPHNKVVVISDAAMEKTFDF</sequence>
<dbReference type="GO" id="GO:0016625">
    <property type="term" value="F:oxidoreductase activity, acting on the aldehyde or oxo group of donors, iron-sulfur protein as acceptor"/>
    <property type="evidence" value="ECO:0007669"/>
    <property type="project" value="InterPro"/>
</dbReference>